<keyword evidence="2" id="KW-1185">Reference proteome</keyword>
<proteinExistence type="predicted"/>
<organism evidence="1 2">
    <name type="scientific">Psychroflexus torquis (strain ATCC 700755 / CIP 106069 / ACAM 623)</name>
    <dbReference type="NCBI Taxonomy" id="313595"/>
    <lineage>
        <taxon>Bacteria</taxon>
        <taxon>Pseudomonadati</taxon>
        <taxon>Bacteroidota</taxon>
        <taxon>Flavobacteriia</taxon>
        <taxon>Flavobacteriales</taxon>
        <taxon>Flavobacteriaceae</taxon>
        <taxon>Psychroflexus</taxon>
    </lineage>
</organism>
<reference evidence="1" key="1">
    <citation type="submission" date="2006-03" db="EMBL/GenBank/DDBJ databases">
        <authorList>
            <person name="Bowman J."/>
            <person name="Ferriera S."/>
            <person name="Johnson J."/>
            <person name="Kravitz S."/>
            <person name="Halpern A."/>
            <person name="Remington K."/>
            <person name="Beeson K."/>
            <person name="Tran B."/>
            <person name="Rogers Y.-H."/>
            <person name="Friedman R."/>
            <person name="Venter J.C."/>
        </authorList>
    </citation>
    <scope>NUCLEOTIDE SEQUENCE [LARGE SCALE GENOMIC DNA]</scope>
    <source>
        <strain evidence="1">ATCC 700755</strain>
    </source>
</reference>
<evidence type="ECO:0000313" key="1">
    <source>
        <dbReference type="EMBL" id="AFU69669.1"/>
    </source>
</evidence>
<gene>
    <name evidence="1" type="ordered locus">P700755_002977</name>
</gene>
<name>K4IH37_PSYTT</name>
<dbReference type="KEGG" id="ptq:P700755_002977"/>
<dbReference type="InterPro" id="IPR011664">
    <property type="entry name" value="Abi_system_AbiD/AbiF-like"/>
</dbReference>
<dbReference type="InterPro" id="IPR017034">
    <property type="entry name" value="Abi_system_AbiD/AbiF"/>
</dbReference>
<accession>K4IH37</accession>
<dbReference type="STRING" id="313595.P700755_002977"/>
<dbReference type="HOGENOM" id="CLU_044962_2_1_10"/>
<reference evidence="1" key="2">
    <citation type="submission" date="2012-09" db="EMBL/GenBank/DDBJ databases">
        <title>The complete sequence of Psychroflexus torquis an extreme psychrophile from sea-ice that is stimulated by light.</title>
        <authorList>
            <person name="Feng S."/>
            <person name="Powell S.M."/>
            <person name="Bowman J.P."/>
        </authorList>
    </citation>
    <scope>NUCLEOTIDE SEQUENCE [LARGE SCALE GENOMIC DNA]</scope>
    <source>
        <strain evidence="1">ATCC 700755</strain>
    </source>
</reference>
<sequence length="346" mass="40684">MKKKAYNKTPLSLADQLQSLKDTKGIVSDDDKGKIYDKKPLSFTQQLQKLKDRKLTISDDDKALHYLSQISYYRLSAYFLPYQKTKDTFDAGTTFKQIIDTYSFDRELRLLVFDAIERIEVAIRTQIIYCMATHHNNSHWQDDQNLFIQPFTVKAGFTIDPYSDFQNIISRAKEKKRPEVFIKHYLDNYDTPSNPPSWMCFELLTIGELSNIYRGLKNKDDKKRIASEFDLHPTIFTSWLHSLTYVRNICAHHSRLWNKDLAVEPERLKKPVGDWLSDRYSNNNKRTFYLLSVIKYFLARVNPNNSLTKKLEALIAKYPNIPVQYIGIPTDEDGNLLEWKEEAIWK</sequence>
<dbReference type="RefSeq" id="WP_015025224.1">
    <property type="nucleotide sequence ID" value="NC_018721.1"/>
</dbReference>
<dbReference type="Proteomes" id="UP000008514">
    <property type="component" value="Chromosome"/>
</dbReference>
<dbReference type="PIRSF" id="PIRSF034934">
    <property type="entry name" value="AbiF_AbiD"/>
    <property type="match status" value="1"/>
</dbReference>
<dbReference type="EMBL" id="CP003879">
    <property type="protein sequence ID" value="AFU69669.1"/>
    <property type="molecule type" value="Genomic_DNA"/>
</dbReference>
<dbReference type="AlphaFoldDB" id="K4IH37"/>
<protein>
    <submittedName>
        <fullName evidence="1">Abortive infection bacteriophage resistance protein AbiD/AbiF-like protein</fullName>
    </submittedName>
</protein>
<evidence type="ECO:0000313" key="2">
    <source>
        <dbReference type="Proteomes" id="UP000008514"/>
    </source>
</evidence>
<dbReference type="OrthoDB" id="5363652at2"/>
<dbReference type="Pfam" id="PF07751">
    <property type="entry name" value="Abi_2"/>
    <property type="match status" value="1"/>
</dbReference>
<dbReference type="eggNOG" id="COG4823">
    <property type="taxonomic scope" value="Bacteria"/>
</dbReference>